<dbReference type="RefSeq" id="WP_146961739.1">
    <property type="nucleotide sequence ID" value="NZ_AP019834.1"/>
</dbReference>
<dbReference type="SUPFAM" id="SSF53955">
    <property type="entry name" value="Lysozyme-like"/>
    <property type="match status" value="1"/>
</dbReference>
<evidence type="ECO:0000313" key="3">
    <source>
        <dbReference type="EMBL" id="BBM48331.1"/>
    </source>
</evidence>
<evidence type="ECO:0000313" key="4">
    <source>
        <dbReference type="Proteomes" id="UP000321397"/>
    </source>
</evidence>
<proteinExistence type="predicted"/>
<protein>
    <submittedName>
        <fullName evidence="3">Uncharacterized protein</fullName>
    </submittedName>
</protein>
<dbReference type="Pfam" id="PF09374">
    <property type="entry name" value="PG_binding_3"/>
    <property type="match status" value="1"/>
</dbReference>
<dbReference type="AlphaFoldDB" id="A0A510KC88"/>
<name>A0A510KC88_9FUSO</name>
<dbReference type="InterPro" id="IPR008565">
    <property type="entry name" value="TtsA-like_GH18_dom"/>
</dbReference>
<organism evidence="3 4">
    <name type="scientific">Leptotrichia wadei</name>
    <dbReference type="NCBI Taxonomy" id="157687"/>
    <lineage>
        <taxon>Bacteria</taxon>
        <taxon>Fusobacteriati</taxon>
        <taxon>Fusobacteriota</taxon>
        <taxon>Fusobacteriia</taxon>
        <taxon>Fusobacteriales</taxon>
        <taxon>Leptotrichiaceae</taxon>
        <taxon>Leptotrichia</taxon>
    </lineage>
</organism>
<dbReference type="Proteomes" id="UP000321397">
    <property type="component" value="Chromosome"/>
</dbReference>
<dbReference type="Gene3D" id="1.20.141.10">
    <property type="entry name" value="Chitosanase, subunit A, domain 1"/>
    <property type="match status" value="1"/>
</dbReference>
<dbReference type="CDD" id="cd13926">
    <property type="entry name" value="N-acetylmuramidase_GH108"/>
    <property type="match status" value="1"/>
</dbReference>
<feature type="domain" description="TtsA-like Glycoside hydrolase family 108" evidence="1">
    <location>
        <begin position="9"/>
        <end position="89"/>
    </location>
</feature>
<dbReference type="EMBL" id="AP019834">
    <property type="protein sequence ID" value="BBM48331.1"/>
    <property type="molecule type" value="Genomic_DNA"/>
</dbReference>
<sequence length="178" mass="20859">MNRFDKIFSFMLAVEGGYTNDKNDKGGETTWGVTKDEARRNGYHGSMKDLTKEFAKKILEKDYYLKNRLNEIKNDKVALSICDWSFNSGKWATKKAQVTLNRYFGYNLVVDGIFGSKTIKALNEVEEQGKSAEFLRDYHSIQRKFYHSIVEYNSTQKVFLTGWLNRVDRKEKYLKEMV</sequence>
<dbReference type="InterPro" id="IPR018537">
    <property type="entry name" value="Peptidoglycan-bd_3"/>
</dbReference>
<dbReference type="InterPro" id="IPR023346">
    <property type="entry name" value="Lysozyme-like_dom_sf"/>
</dbReference>
<dbReference type="Pfam" id="PF05838">
    <property type="entry name" value="Glyco_hydro_108"/>
    <property type="match status" value="1"/>
</dbReference>
<evidence type="ECO:0000259" key="2">
    <source>
        <dbReference type="Pfam" id="PF09374"/>
    </source>
</evidence>
<gene>
    <name evidence="3" type="ORF">JMUB3933_1847</name>
</gene>
<evidence type="ECO:0000259" key="1">
    <source>
        <dbReference type="Pfam" id="PF05838"/>
    </source>
</evidence>
<accession>A0A510KC88</accession>
<reference evidence="3 4" key="1">
    <citation type="submission" date="2019-07" db="EMBL/GenBank/DDBJ databases">
        <title>Complete Genome Sequence of Leptotrichia wadei Strain JMUB3933.</title>
        <authorList>
            <person name="Watanabe S."/>
            <person name="Cui L."/>
        </authorList>
    </citation>
    <scope>NUCLEOTIDE SEQUENCE [LARGE SCALE GENOMIC DNA]</scope>
    <source>
        <strain evidence="3 4">JMUB3933</strain>
    </source>
</reference>
<feature type="domain" description="Peptidoglycan binding" evidence="2">
    <location>
        <begin position="102"/>
        <end position="167"/>
    </location>
</feature>